<evidence type="ECO:0000256" key="3">
    <source>
        <dbReference type="ARBA" id="ARBA00023242"/>
    </source>
</evidence>
<evidence type="ECO:0000256" key="6">
    <source>
        <dbReference type="SAM" id="Phobius"/>
    </source>
</evidence>
<dbReference type="InterPro" id="IPR036388">
    <property type="entry name" value="WH-like_DNA-bd_sf"/>
</dbReference>
<protein>
    <recommendedName>
        <fullName evidence="7">HSF-type DNA-binding domain-containing protein</fullName>
    </recommendedName>
</protein>
<evidence type="ECO:0000259" key="7">
    <source>
        <dbReference type="SMART" id="SM00415"/>
    </source>
</evidence>
<dbReference type="PANTHER" id="PTHR10015">
    <property type="entry name" value="HEAT SHOCK TRANSCRIPTION FACTOR"/>
    <property type="match status" value="1"/>
</dbReference>
<dbReference type="SUPFAM" id="SSF46785">
    <property type="entry name" value="Winged helix' DNA-binding domain"/>
    <property type="match status" value="1"/>
</dbReference>
<reference evidence="8" key="1">
    <citation type="submission" date="2021-01" db="EMBL/GenBank/DDBJ databases">
        <authorList>
            <person name="Corre E."/>
            <person name="Pelletier E."/>
            <person name="Niang G."/>
            <person name="Scheremetjew M."/>
            <person name="Finn R."/>
            <person name="Kale V."/>
            <person name="Holt S."/>
            <person name="Cochrane G."/>
            <person name="Meng A."/>
            <person name="Brown T."/>
            <person name="Cohen L."/>
        </authorList>
    </citation>
    <scope>NUCLEOTIDE SEQUENCE</scope>
    <source>
        <strain evidence="8">Grunow 1884</strain>
    </source>
</reference>
<keyword evidence="6" id="KW-0812">Transmembrane</keyword>
<keyword evidence="2" id="KW-0238">DNA-binding</keyword>
<keyword evidence="3" id="KW-0539">Nucleus</keyword>
<dbReference type="AlphaFoldDB" id="A0A7S1Z8G7"/>
<dbReference type="Pfam" id="PF00447">
    <property type="entry name" value="HSF_DNA-bind"/>
    <property type="match status" value="1"/>
</dbReference>
<dbReference type="GO" id="GO:0003700">
    <property type="term" value="F:DNA-binding transcription factor activity"/>
    <property type="evidence" value="ECO:0007669"/>
    <property type="project" value="InterPro"/>
</dbReference>
<proteinExistence type="inferred from homology"/>
<feature type="region of interest" description="Disordered" evidence="5">
    <location>
        <begin position="187"/>
        <end position="256"/>
    </location>
</feature>
<feature type="compositionally biased region" description="Polar residues" evidence="5">
    <location>
        <begin position="321"/>
        <end position="352"/>
    </location>
</feature>
<feature type="domain" description="HSF-type DNA-binding" evidence="7">
    <location>
        <begin position="18"/>
        <end position="122"/>
    </location>
</feature>
<dbReference type="PANTHER" id="PTHR10015:SF427">
    <property type="entry name" value="HEAT SHOCK FACTOR PROTEIN"/>
    <property type="match status" value="1"/>
</dbReference>
<dbReference type="PRINTS" id="PR00056">
    <property type="entry name" value="HSFDOMAIN"/>
</dbReference>
<feature type="transmembrane region" description="Helical" evidence="6">
    <location>
        <begin position="415"/>
        <end position="437"/>
    </location>
</feature>
<evidence type="ECO:0000256" key="1">
    <source>
        <dbReference type="ARBA" id="ARBA00004123"/>
    </source>
</evidence>
<feature type="region of interest" description="Disordered" evidence="5">
    <location>
        <begin position="311"/>
        <end position="354"/>
    </location>
</feature>
<sequence length="587" mass="63959">MPRAKMTSGKQVEMKEDVKDTFPTKTFDLVCHCDEHDPDVCAWDEDGVAFIIKDVARLESQYLPKKFDHSNFQSFVRQLNLYGFRNVSKEKESGDVSSQYITFRNDDFRRGERALVRNIQRSKKGDRSQRKTRQEEELHAVSDALNKRFDGMELEVKALHAKVDALTSKLDRVLDLMLSSQATQIPESDSDSFTMQHKKRRQEGIPQAKKVRNESYADPMDTFPSSLLDRNHPQNLGARESSLVSNDNSGAEPLARNVSPAISDNLRVVMPAEQVSTVTDENETADNEQGLNNDILLEACRSILDGVDDTDAHEENRIPGPQSNQASASNEGNAQASLSMSQAQRAGPTANTDLEFGDLDAFPLSMSIESSSLSADDILAGIPAGDLHNAAVFDRTAPPVRDRGNRRKFSGRQTFLAGITFLSMIAAIAVGVVYAVGNRNDSSQGPPVIRTSDIGSPEAEVVTTLSEEEVVTAQSDKKSSNWEDMNSSGPQPSEDGGVTAQGVSEEPNETGITTAQPPRPETKDDNLFGTLLSLVPTSMLSPTLNPTLSPMPSRAPSVVPTSNRMMVGYSGNSAAPSSAPAARTIRL</sequence>
<evidence type="ECO:0000256" key="4">
    <source>
        <dbReference type="RuleBase" id="RU004020"/>
    </source>
</evidence>
<name>A0A7S1Z8G7_TRICV</name>
<dbReference type="InterPro" id="IPR036390">
    <property type="entry name" value="WH_DNA-bd_sf"/>
</dbReference>
<evidence type="ECO:0000313" key="8">
    <source>
        <dbReference type="EMBL" id="CAD9331566.1"/>
    </source>
</evidence>
<comment type="similarity">
    <text evidence="4">Belongs to the HSF family.</text>
</comment>
<keyword evidence="6" id="KW-0472">Membrane</keyword>
<feature type="region of interest" description="Disordered" evidence="5">
    <location>
        <begin position="466"/>
        <end position="522"/>
    </location>
</feature>
<comment type="subcellular location">
    <subcellularLocation>
        <location evidence="1">Nucleus</location>
    </subcellularLocation>
</comment>
<dbReference type="SMART" id="SM00415">
    <property type="entry name" value="HSF"/>
    <property type="match status" value="1"/>
</dbReference>
<dbReference type="InterPro" id="IPR000232">
    <property type="entry name" value="HSF_DNA-bd"/>
</dbReference>
<evidence type="ECO:0000256" key="2">
    <source>
        <dbReference type="ARBA" id="ARBA00023125"/>
    </source>
</evidence>
<dbReference type="GO" id="GO:0005634">
    <property type="term" value="C:nucleus"/>
    <property type="evidence" value="ECO:0007669"/>
    <property type="project" value="UniProtKB-SubCell"/>
</dbReference>
<dbReference type="GO" id="GO:0043565">
    <property type="term" value="F:sequence-specific DNA binding"/>
    <property type="evidence" value="ECO:0007669"/>
    <property type="project" value="InterPro"/>
</dbReference>
<gene>
    <name evidence="8" type="ORF">OSIN01602_LOCUS6185</name>
</gene>
<feature type="compositionally biased region" description="Polar residues" evidence="5">
    <location>
        <begin position="482"/>
        <end position="491"/>
    </location>
</feature>
<evidence type="ECO:0000256" key="5">
    <source>
        <dbReference type="SAM" id="MobiDB-lite"/>
    </source>
</evidence>
<keyword evidence="6" id="KW-1133">Transmembrane helix</keyword>
<accession>A0A7S1Z8G7</accession>
<dbReference type="Gene3D" id="1.10.10.10">
    <property type="entry name" value="Winged helix-like DNA-binding domain superfamily/Winged helix DNA-binding domain"/>
    <property type="match status" value="1"/>
</dbReference>
<organism evidence="8">
    <name type="scientific">Trieres chinensis</name>
    <name type="common">Marine centric diatom</name>
    <name type="synonym">Odontella sinensis</name>
    <dbReference type="NCBI Taxonomy" id="1514140"/>
    <lineage>
        <taxon>Eukaryota</taxon>
        <taxon>Sar</taxon>
        <taxon>Stramenopiles</taxon>
        <taxon>Ochrophyta</taxon>
        <taxon>Bacillariophyta</taxon>
        <taxon>Mediophyceae</taxon>
        <taxon>Biddulphiophycidae</taxon>
        <taxon>Eupodiscales</taxon>
        <taxon>Parodontellaceae</taxon>
        <taxon>Trieres</taxon>
    </lineage>
</organism>
<dbReference type="EMBL" id="HBGO01011077">
    <property type="protein sequence ID" value="CAD9331566.1"/>
    <property type="molecule type" value="Transcribed_RNA"/>
</dbReference>